<evidence type="ECO:0000313" key="3">
    <source>
        <dbReference type="Proteomes" id="UP000189733"/>
    </source>
</evidence>
<keyword evidence="3" id="KW-1185">Reference proteome</keyword>
<dbReference type="EMBL" id="FUYA01000014">
    <property type="protein sequence ID" value="SKA83160.1"/>
    <property type="molecule type" value="Genomic_DNA"/>
</dbReference>
<dbReference type="OrthoDB" id="5471384at2"/>
<accession>A0A1T4X0N9</accession>
<dbReference type="RefSeq" id="WP_078686128.1">
    <property type="nucleotide sequence ID" value="NZ_FUYA01000014.1"/>
</dbReference>
<dbReference type="STRING" id="1121442.SAMN02745702_02866"/>
<feature type="chain" id="PRO_5013046644" description="Lipoprotein" evidence="1">
    <location>
        <begin position="25"/>
        <end position="172"/>
    </location>
</feature>
<keyword evidence="1" id="KW-0732">Signal</keyword>
<dbReference type="PROSITE" id="PS51257">
    <property type="entry name" value="PROKAR_LIPOPROTEIN"/>
    <property type="match status" value="1"/>
</dbReference>
<gene>
    <name evidence="2" type="ORF">SAMN02745702_02866</name>
</gene>
<feature type="signal peptide" evidence="1">
    <location>
        <begin position="1"/>
        <end position="24"/>
    </location>
</feature>
<name>A0A1T4X0N9_9BACT</name>
<sequence length="172" mass="19465">MKRHAVALCTAMLCAVILSGCSHLSVKHLNKGPWTFSEPQTVATKCWRFEYRVAPVSKYYRIDGTAFPLAESVPEWATWIDDLWISAYLTDARGRILARDVKVYVPQHLSREQGVPFEFWLRLDGQKLPEPLFVSFGYRVKMLAAAQKASADKDMPPVEDVFFASEGALVCH</sequence>
<protein>
    <recommendedName>
        <fullName evidence="4">Lipoprotein</fullName>
    </recommendedName>
</protein>
<proteinExistence type="predicted"/>
<evidence type="ECO:0000256" key="1">
    <source>
        <dbReference type="SAM" id="SignalP"/>
    </source>
</evidence>
<dbReference type="AlphaFoldDB" id="A0A1T4X0N9"/>
<organism evidence="2 3">
    <name type="scientific">Desulfobaculum bizertense DSM 18034</name>
    <dbReference type="NCBI Taxonomy" id="1121442"/>
    <lineage>
        <taxon>Bacteria</taxon>
        <taxon>Pseudomonadati</taxon>
        <taxon>Thermodesulfobacteriota</taxon>
        <taxon>Desulfovibrionia</taxon>
        <taxon>Desulfovibrionales</taxon>
        <taxon>Desulfovibrionaceae</taxon>
        <taxon>Desulfobaculum</taxon>
    </lineage>
</organism>
<dbReference type="Proteomes" id="UP000189733">
    <property type="component" value="Unassembled WGS sequence"/>
</dbReference>
<evidence type="ECO:0000313" key="2">
    <source>
        <dbReference type="EMBL" id="SKA83160.1"/>
    </source>
</evidence>
<reference evidence="2 3" key="1">
    <citation type="submission" date="2017-02" db="EMBL/GenBank/DDBJ databases">
        <authorList>
            <person name="Peterson S.W."/>
        </authorList>
    </citation>
    <scope>NUCLEOTIDE SEQUENCE [LARGE SCALE GENOMIC DNA]</scope>
    <source>
        <strain evidence="2 3">DSM 18034</strain>
    </source>
</reference>
<evidence type="ECO:0008006" key="4">
    <source>
        <dbReference type="Google" id="ProtNLM"/>
    </source>
</evidence>